<gene>
    <name evidence="2" type="ORF">DN068_12410</name>
</gene>
<name>A0A2W2ABH1_9BACT</name>
<dbReference type="EMBL" id="QKTW01000017">
    <property type="protein sequence ID" value="PZF72661.1"/>
    <property type="molecule type" value="Genomic_DNA"/>
</dbReference>
<dbReference type="Proteomes" id="UP000248745">
    <property type="component" value="Unassembled WGS sequence"/>
</dbReference>
<dbReference type="RefSeq" id="WP_110999252.1">
    <property type="nucleotide sequence ID" value="NZ_QKTW01000017.1"/>
</dbReference>
<evidence type="ECO:0000313" key="2">
    <source>
        <dbReference type="EMBL" id="PZF72661.1"/>
    </source>
</evidence>
<evidence type="ECO:0008006" key="4">
    <source>
        <dbReference type="Google" id="ProtNLM"/>
    </source>
</evidence>
<evidence type="ECO:0000256" key="1">
    <source>
        <dbReference type="SAM" id="SignalP"/>
    </source>
</evidence>
<feature type="signal peptide" evidence="1">
    <location>
        <begin position="1"/>
        <end position="22"/>
    </location>
</feature>
<reference evidence="2 3" key="1">
    <citation type="submission" date="2018-06" db="EMBL/GenBank/DDBJ databases">
        <title>Mucibacter soli gen. nov., sp. nov., a new member of the family Chitinophagaceae producing mucin.</title>
        <authorList>
            <person name="Kim M.-K."/>
            <person name="Park S."/>
            <person name="Kim T.-S."/>
            <person name="Joung Y."/>
            <person name="Han J.-H."/>
            <person name="Kim S.B."/>
        </authorList>
    </citation>
    <scope>NUCLEOTIDE SEQUENCE [LARGE SCALE GENOMIC DNA]</scope>
    <source>
        <strain evidence="2 3">R1-15</strain>
    </source>
</reference>
<organism evidence="2 3">
    <name type="scientific">Taibaiella soli</name>
    <dbReference type="NCBI Taxonomy" id="1649169"/>
    <lineage>
        <taxon>Bacteria</taxon>
        <taxon>Pseudomonadati</taxon>
        <taxon>Bacteroidota</taxon>
        <taxon>Chitinophagia</taxon>
        <taxon>Chitinophagales</taxon>
        <taxon>Chitinophagaceae</taxon>
        <taxon>Taibaiella</taxon>
    </lineage>
</organism>
<feature type="chain" id="PRO_5016012792" description="SD-repeat containing protein B domain-containing protein" evidence="1">
    <location>
        <begin position="23"/>
        <end position="910"/>
    </location>
</feature>
<dbReference type="AlphaFoldDB" id="A0A2W2ABH1"/>
<proteinExistence type="predicted"/>
<comment type="caution">
    <text evidence="2">The sequence shown here is derived from an EMBL/GenBank/DDBJ whole genome shotgun (WGS) entry which is preliminary data.</text>
</comment>
<dbReference type="OrthoDB" id="908824at2"/>
<evidence type="ECO:0000313" key="3">
    <source>
        <dbReference type="Proteomes" id="UP000248745"/>
    </source>
</evidence>
<keyword evidence="3" id="KW-1185">Reference proteome</keyword>
<accession>A0A2W2ABH1</accession>
<sequence length="910" mass="102208">MKIRAFFFFFSLLFYFSDSIYAQGIEARFASSVVLVDNAGSILFNTLSVANKSDDTARFHFVPVETSIRLFNAKVLTVAPHASALQVVKCMLPRQDLYAGFPVYLWIISDKGDTAIAQFKIDMALQRNVQMNTTELSPVINNLKETLHVPVLVRNKGNTSEHLSLYAGDGPNWITEQHELFFSLPAYTDTTVTVDYHFQKRENSNSVYEEQSLAIDLRDSSNASVTAINIRPVIVTNNLELQQNVTAALDNYAAVQFYHNGMNVNTQEYQVAYNKAATENGVVLSMDAYNAGAHQPLTLMNTYIGYKQGMVTTRAGLMNIWGELPIYGQGGNVTIGDSKRFIGVSYLYNANSYLLGDQNAPGNNTRSLYAAGGFDLSGQTSVNGSFLHQWNNPIYKDLYLGGVGFKWQPDLRQSVEASFFGNTGELFSGHEQGAAARLRWRMHKSRWQLFSDNYYSTPEYAGLMKKTMQFSELINYLFSGNTDSWGLGMVANYVNSDPYTYNVTGIIAHNLQENGQYGVNIFKTAGKYSFRFMPYYSSQKTQFSNSPFYELNGFYTALDMGYNSLRFSIGGSLTTALSYVQNQVPARNDNDRPVRLQLQARYKFFYIQGLVQNHAFFATDLIQEATTGKPFSMYSVGPGVRVPLLQQKLELSANYNLQYWAGNPLPYQYVSGSVVANLFQNWQLTGSCSYSFTNGIAYQDIRVGVRFLFHRPADFFVQKKSMIFFNDANQNGKRDQGEALLKGIVYGSNQQMAQSDADGRIKISHYTDQRNNDLGIINGNGYLPVRQIDQLMFKGTKKFIPMYKLGVVSGKVSLSIPKYYTRTVSAAGLPLIFTNESGKDFTCYVMTDGSFNVSLPAGKYEVKISAEFSDIFQLKQEKVTVTPQKIESVNLEVKYKTAQMIDVIQFTGKK</sequence>
<protein>
    <recommendedName>
        <fullName evidence="4">SD-repeat containing protein B domain-containing protein</fullName>
    </recommendedName>
</protein>
<keyword evidence="1" id="KW-0732">Signal</keyword>